<evidence type="ECO:0000256" key="4">
    <source>
        <dbReference type="ARBA" id="ARBA00023163"/>
    </source>
</evidence>
<dbReference type="NCBIfam" id="TIGR02985">
    <property type="entry name" value="Sig70_bacteroi1"/>
    <property type="match status" value="1"/>
</dbReference>
<comment type="similarity">
    <text evidence="1">Belongs to the sigma-70 factor family. ECF subfamily.</text>
</comment>
<dbReference type="InterPro" id="IPR036388">
    <property type="entry name" value="WH-like_DNA-bd_sf"/>
</dbReference>
<evidence type="ECO:0000259" key="5">
    <source>
        <dbReference type="Pfam" id="PF04542"/>
    </source>
</evidence>
<evidence type="ECO:0000259" key="6">
    <source>
        <dbReference type="Pfam" id="PF08281"/>
    </source>
</evidence>
<dbReference type="InterPro" id="IPR014327">
    <property type="entry name" value="RNA_pol_sigma70_bacteroid"/>
</dbReference>
<dbReference type="InterPro" id="IPR013325">
    <property type="entry name" value="RNA_pol_sigma_r2"/>
</dbReference>
<dbReference type="OrthoDB" id="1097528at2"/>
<organism evidence="7 8">
    <name type="scientific">Algoriphagus aquimarinus</name>
    <dbReference type="NCBI Taxonomy" id="237018"/>
    <lineage>
        <taxon>Bacteria</taxon>
        <taxon>Pseudomonadati</taxon>
        <taxon>Bacteroidota</taxon>
        <taxon>Cytophagia</taxon>
        <taxon>Cytophagales</taxon>
        <taxon>Cyclobacteriaceae</taxon>
        <taxon>Algoriphagus</taxon>
    </lineage>
</organism>
<dbReference type="EMBL" id="FOKK01000018">
    <property type="protein sequence ID" value="SFB53954.1"/>
    <property type="molecule type" value="Genomic_DNA"/>
</dbReference>
<dbReference type="PANTHER" id="PTHR43133">
    <property type="entry name" value="RNA POLYMERASE ECF-TYPE SIGMA FACTO"/>
    <property type="match status" value="1"/>
</dbReference>
<accession>A0A1I1BU23</accession>
<feature type="domain" description="RNA polymerase sigma factor 70 region 4 type 2" evidence="6">
    <location>
        <begin position="133"/>
        <end position="174"/>
    </location>
</feature>
<proteinExistence type="inferred from homology"/>
<dbReference type="RefSeq" id="WP_092900060.1">
    <property type="nucleotide sequence ID" value="NZ_FOKK01000018.1"/>
</dbReference>
<dbReference type="NCBIfam" id="TIGR02937">
    <property type="entry name" value="sigma70-ECF"/>
    <property type="match status" value="1"/>
</dbReference>
<dbReference type="InterPro" id="IPR007627">
    <property type="entry name" value="RNA_pol_sigma70_r2"/>
</dbReference>
<gene>
    <name evidence="7" type="ORF">SAMN04489723_1189</name>
</gene>
<dbReference type="GO" id="GO:0006352">
    <property type="term" value="P:DNA-templated transcription initiation"/>
    <property type="evidence" value="ECO:0007669"/>
    <property type="project" value="InterPro"/>
</dbReference>
<dbReference type="SUPFAM" id="SSF88946">
    <property type="entry name" value="Sigma2 domain of RNA polymerase sigma factors"/>
    <property type="match status" value="1"/>
</dbReference>
<dbReference type="Gene3D" id="1.10.10.10">
    <property type="entry name" value="Winged helix-like DNA-binding domain superfamily/Winged helix DNA-binding domain"/>
    <property type="match status" value="1"/>
</dbReference>
<dbReference type="STRING" id="237018.SAMN04489723_1189"/>
<evidence type="ECO:0000313" key="8">
    <source>
        <dbReference type="Proteomes" id="UP000198790"/>
    </source>
</evidence>
<reference evidence="7 8" key="1">
    <citation type="submission" date="2016-10" db="EMBL/GenBank/DDBJ databases">
        <authorList>
            <person name="de Groot N.N."/>
        </authorList>
    </citation>
    <scope>NUCLEOTIDE SEQUENCE [LARGE SCALE GENOMIC DNA]</scope>
    <source>
        <strain evidence="7 8">DSM 23399</strain>
    </source>
</reference>
<dbReference type="InterPro" id="IPR039425">
    <property type="entry name" value="RNA_pol_sigma-70-like"/>
</dbReference>
<evidence type="ECO:0000313" key="7">
    <source>
        <dbReference type="EMBL" id="SFB53954.1"/>
    </source>
</evidence>
<dbReference type="SUPFAM" id="SSF88659">
    <property type="entry name" value="Sigma3 and sigma4 domains of RNA polymerase sigma factors"/>
    <property type="match status" value="1"/>
</dbReference>
<sequence length="206" mass="24056">MPEKVLNEQEIIERIKNGDESAFIEVYDLFWKRLFNFGYKKLGKKEIVEGIVQEVFIDFWTKRAKLDIHSSLSSYLFTSVNYRIINQYKSQTIRDKYSDQEKSKGEQNSSSTDEKVLFNDLKSNIKKVVQDFPPQRKKVYQLRFKKGLSYIEIAENLEISVSTVEKHLMRALKDIRISLRELTLTTLTSLGSASLFDSISTISYLN</sequence>
<dbReference type="Pfam" id="PF08281">
    <property type="entry name" value="Sigma70_r4_2"/>
    <property type="match status" value="1"/>
</dbReference>
<evidence type="ECO:0000256" key="2">
    <source>
        <dbReference type="ARBA" id="ARBA00023015"/>
    </source>
</evidence>
<keyword evidence="3" id="KW-0731">Sigma factor</keyword>
<evidence type="ECO:0000256" key="1">
    <source>
        <dbReference type="ARBA" id="ARBA00010641"/>
    </source>
</evidence>
<dbReference type="AlphaFoldDB" id="A0A1I1BU23"/>
<dbReference type="Gene3D" id="1.10.1740.10">
    <property type="match status" value="1"/>
</dbReference>
<protein>
    <submittedName>
        <fullName evidence="7">RNA polymerase sigma-70 factor, ECF subfamily</fullName>
    </submittedName>
</protein>
<evidence type="ECO:0000256" key="3">
    <source>
        <dbReference type="ARBA" id="ARBA00023082"/>
    </source>
</evidence>
<keyword evidence="2" id="KW-0805">Transcription regulation</keyword>
<dbReference type="InterPro" id="IPR014284">
    <property type="entry name" value="RNA_pol_sigma-70_dom"/>
</dbReference>
<dbReference type="Pfam" id="PF04542">
    <property type="entry name" value="Sigma70_r2"/>
    <property type="match status" value="1"/>
</dbReference>
<dbReference type="GO" id="GO:0016987">
    <property type="term" value="F:sigma factor activity"/>
    <property type="evidence" value="ECO:0007669"/>
    <property type="project" value="UniProtKB-KW"/>
</dbReference>
<dbReference type="InterPro" id="IPR013249">
    <property type="entry name" value="RNA_pol_sigma70_r4_t2"/>
</dbReference>
<keyword evidence="8" id="KW-1185">Reference proteome</keyword>
<feature type="domain" description="RNA polymerase sigma-70 region 2" evidence="5">
    <location>
        <begin position="32"/>
        <end position="91"/>
    </location>
</feature>
<dbReference type="CDD" id="cd06171">
    <property type="entry name" value="Sigma70_r4"/>
    <property type="match status" value="1"/>
</dbReference>
<dbReference type="InterPro" id="IPR013324">
    <property type="entry name" value="RNA_pol_sigma_r3/r4-like"/>
</dbReference>
<dbReference type="Proteomes" id="UP000198790">
    <property type="component" value="Unassembled WGS sequence"/>
</dbReference>
<name>A0A1I1BU23_9BACT</name>
<dbReference type="PANTHER" id="PTHR43133:SF46">
    <property type="entry name" value="RNA POLYMERASE SIGMA-70 FACTOR ECF SUBFAMILY"/>
    <property type="match status" value="1"/>
</dbReference>
<keyword evidence="4" id="KW-0804">Transcription</keyword>
<dbReference type="GO" id="GO:0003677">
    <property type="term" value="F:DNA binding"/>
    <property type="evidence" value="ECO:0007669"/>
    <property type="project" value="InterPro"/>
</dbReference>